<dbReference type="Proteomes" id="UP001273209">
    <property type="component" value="Unassembled WGS sequence"/>
</dbReference>
<proteinExistence type="predicted"/>
<dbReference type="PANTHER" id="PTHR24198">
    <property type="entry name" value="ANKYRIN REPEAT AND PROTEIN KINASE DOMAIN-CONTAINING PROTEIN"/>
    <property type="match status" value="1"/>
</dbReference>
<evidence type="ECO:0000256" key="3">
    <source>
        <dbReference type="PROSITE-ProRule" id="PRU00023"/>
    </source>
</evidence>
<dbReference type="PANTHER" id="PTHR24198:SF165">
    <property type="entry name" value="ANKYRIN REPEAT-CONTAINING PROTEIN-RELATED"/>
    <property type="match status" value="1"/>
</dbReference>
<organism evidence="4 5">
    <name type="scientific">Trichoderma aggressivum f. europaeum</name>
    <dbReference type="NCBI Taxonomy" id="173218"/>
    <lineage>
        <taxon>Eukaryota</taxon>
        <taxon>Fungi</taxon>
        <taxon>Dikarya</taxon>
        <taxon>Ascomycota</taxon>
        <taxon>Pezizomycotina</taxon>
        <taxon>Sordariomycetes</taxon>
        <taxon>Hypocreomycetidae</taxon>
        <taxon>Hypocreales</taxon>
        <taxon>Hypocreaceae</taxon>
        <taxon>Trichoderma</taxon>
    </lineage>
</organism>
<sequence length="778" mass="84960">MLAGSLARFSWLFNSSSTWGHPILAFSFEPSLVVPPPSFLFGHDTVLLFLRLRPCSSLDTTSYADAVYCHTGDNTLFAAPSSRLFTMRAPGMMEEDTVTVKGSSRSSISSGKSKCAMEDTNRKPMLLRIPNEIIGQIGACLEEKGDIAAFVRTCRLFNVMFGDVLYQRDQMYRKYKQDSCLTWAATQDKVDTLKRAIKAGIRLEDHPYLIFVVSCTGSPKCAELVLSTPGINPMAEDDRGWTPITLAASFGHANIVKKLVEHGASCTALTSFGWSPISVACCRGSLGVAKLLLDEYGVSMEGDYGINWSALRSASTFGHADILTYLLKRGADPTPEAGGWSCLHIAADGGHTEAVQVLLDHGFNPTAVADENGWTPLTLAADKGHYDTVQLLLDRGVNTEQKCTNRWTSLCMAANRGDLRMAMLLVGRGANVMAKAVGGWSPITLAATNGHLDIVNLLLAYGADIHMKTLSGWTPLMAAADGGHASLANILLICGADVQTSSSTGWNSLICAADGRHLQTSRILLSHGADIMATTAAGYTPGIRAAYAGSYRLLNMFLKTRGFQLDHLDNLGRSAFFHAAMRGHTKVIKRLLPLTSMANARDKFGSTPIFAAARNGHRKVVELLINEGFADFAERDFLNCTLFAHAQRSNRRQLVKYLKRHTKQANIPIWLEDPAGKQTQHRWDHATCHCNVCGRASVHVEQAYVCEDCNGGMVLCAECINAGQTCNNINHIWTAHRCLWNDEFGWTPPYLLADADLRKIFEVDEDGNAISDVEEEDV</sequence>
<dbReference type="SUPFAM" id="SSF48403">
    <property type="entry name" value="Ankyrin repeat"/>
    <property type="match status" value="2"/>
</dbReference>
<dbReference type="PROSITE" id="PS50088">
    <property type="entry name" value="ANK_REPEAT"/>
    <property type="match status" value="6"/>
</dbReference>
<evidence type="ECO:0000256" key="2">
    <source>
        <dbReference type="ARBA" id="ARBA00023043"/>
    </source>
</evidence>
<evidence type="ECO:0000313" key="5">
    <source>
        <dbReference type="Proteomes" id="UP001273209"/>
    </source>
</evidence>
<dbReference type="GeneID" id="87920962"/>
<feature type="repeat" description="ANK" evidence="3">
    <location>
        <begin position="239"/>
        <end position="271"/>
    </location>
</feature>
<name>A0AAE1LXQ4_9HYPO</name>
<feature type="repeat" description="ANK" evidence="3">
    <location>
        <begin position="471"/>
        <end position="503"/>
    </location>
</feature>
<keyword evidence="1" id="KW-0677">Repeat</keyword>
<protein>
    <submittedName>
        <fullName evidence="4">Uncharacterized protein</fullName>
    </submittedName>
</protein>
<dbReference type="InterPro" id="IPR002110">
    <property type="entry name" value="Ankyrin_rpt"/>
</dbReference>
<dbReference type="EMBL" id="JAWRVG010000025">
    <property type="protein sequence ID" value="KAK4071066.1"/>
    <property type="molecule type" value="Genomic_DNA"/>
</dbReference>
<dbReference type="Gene3D" id="1.25.40.20">
    <property type="entry name" value="Ankyrin repeat-containing domain"/>
    <property type="match status" value="2"/>
</dbReference>
<dbReference type="Pfam" id="PF12796">
    <property type="entry name" value="Ank_2"/>
    <property type="match status" value="4"/>
</dbReference>
<evidence type="ECO:0000256" key="1">
    <source>
        <dbReference type="ARBA" id="ARBA00022737"/>
    </source>
</evidence>
<feature type="repeat" description="ANK" evidence="3">
    <location>
        <begin position="372"/>
        <end position="404"/>
    </location>
</feature>
<feature type="repeat" description="ANK" evidence="3">
    <location>
        <begin position="338"/>
        <end position="370"/>
    </location>
</feature>
<dbReference type="RefSeq" id="XP_062754686.1">
    <property type="nucleotide sequence ID" value="XM_062901057.1"/>
</dbReference>
<dbReference type="AlphaFoldDB" id="A0AAE1LXQ4"/>
<dbReference type="InterPro" id="IPR036770">
    <property type="entry name" value="Ankyrin_rpt-contain_sf"/>
</dbReference>
<evidence type="ECO:0000313" key="4">
    <source>
        <dbReference type="EMBL" id="KAK4071066.1"/>
    </source>
</evidence>
<gene>
    <name evidence="4" type="ORF">Triagg1_6433</name>
</gene>
<keyword evidence="2 3" id="KW-0040">ANK repeat</keyword>
<dbReference type="SMART" id="SM00248">
    <property type="entry name" value="ANK"/>
    <property type="match status" value="13"/>
</dbReference>
<reference evidence="4" key="1">
    <citation type="submission" date="2023-11" db="EMBL/GenBank/DDBJ databases">
        <title>The genome sequences of three competitors of mushroom-forming fungi.</title>
        <authorList>
            <person name="Beijen E."/>
            <person name="Ohm R.A."/>
        </authorList>
    </citation>
    <scope>NUCLEOTIDE SEQUENCE</scope>
    <source>
        <strain evidence="4">CBS 100526</strain>
    </source>
</reference>
<dbReference type="Pfam" id="PF13637">
    <property type="entry name" value="Ank_4"/>
    <property type="match status" value="1"/>
</dbReference>
<accession>A0AAE1LXQ4</accession>
<keyword evidence="5" id="KW-1185">Reference proteome</keyword>
<feature type="repeat" description="ANK" evidence="3">
    <location>
        <begin position="438"/>
        <end position="470"/>
    </location>
</feature>
<dbReference type="PROSITE" id="PS50297">
    <property type="entry name" value="ANK_REP_REGION"/>
    <property type="match status" value="6"/>
</dbReference>
<comment type="caution">
    <text evidence="4">The sequence shown here is derived from an EMBL/GenBank/DDBJ whole genome shotgun (WGS) entry which is preliminary data.</text>
</comment>
<feature type="repeat" description="ANK" evidence="3">
    <location>
        <begin position="604"/>
        <end position="628"/>
    </location>
</feature>
<dbReference type="PRINTS" id="PR01415">
    <property type="entry name" value="ANKYRIN"/>
</dbReference>